<dbReference type="Proteomes" id="UP000782705">
    <property type="component" value="Unassembled WGS sequence"/>
</dbReference>
<evidence type="ECO:0000313" key="10">
    <source>
        <dbReference type="Proteomes" id="UP000782705"/>
    </source>
</evidence>
<evidence type="ECO:0000256" key="7">
    <source>
        <dbReference type="ARBA" id="ARBA00023136"/>
    </source>
</evidence>
<dbReference type="RefSeq" id="WP_161901094.1">
    <property type="nucleotide sequence ID" value="NZ_MAEL01000010.1"/>
</dbReference>
<dbReference type="InterPro" id="IPR020948">
    <property type="entry name" value="P_starv_induced_PsiE-like"/>
</dbReference>
<keyword evidence="6 8" id="KW-1133">Transmembrane helix</keyword>
<gene>
    <name evidence="9" type="ORF">BAU17_00575</name>
</gene>
<comment type="similarity">
    <text evidence="2">Belongs to the PsiE family.</text>
</comment>
<evidence type="ECO:0000256" key="5">
    <source>
        <dbReference type="ARBA" id="ARBA00022692"/>
    </source>
</evidence>
<keyword evidence="7 8" id="KW-0472">Membrane</keyword>
<protein>
    <recommendedName>
        <fullName evidence="3">Protein PsiE</fullName>
    </recommendedName>
</protein>
<reference evidence="9 10" key="1">
    <citation type="submission" date="2016-06" db="EMBL/GenBank/DDBJ databases">
        <title>Four novel species of enterococci isolated from chicken manure.</title>
        <authorList>
            <person name="Van Tyne D."/>
        </authorList>
    </citation>
    <scope>NUCLEOTIDE SEQUENCE [LARGE SCALE GENOMIC DNA]</scope>
    <source>
        <strain evidence="9 10">CU12B</strain>
    </source>
</reference>
<keyword evidence="5 8" id="KW-0812">Transmembrane</keyword>
<sequence>MKKFDRFERIVSSVVDIMLAFLVVVILIVMAEEIYRIIRMIIPLNSSQELYHVIEEVATLFILLEIILMLIRYVKEGHHIPVRYLVLISVTAISREILLAHGGGKETLFLSVSIFVLVFVLFVLEKIKAFHTSRHSDQDHL</sequence>
<organism evidence="9 10">
    <name type="scientific">Candidatus Enterococcus willemsii</name>
    <dbReference type="NCBI Taxonomy" id="1857215"/>
    <lineage>
        <taxon>Bacteria</taxon>
        <taxon>Bacillati</taxon>
        <taxon>Bacillota</taxon>
        <taxon>Bacilli</taxon>
        <taxon>Lactobacillales</taxon>
        <taxon>Enterococcaceae</taxon>
        <taxon>Enterococcus</taxon>
    </lineage>
</organism>
<evidence type="ECO:0000256" key="6">
    <source>
        <dbReference type="ARBA" id="ARBA00022989"/>
    </source>
</evidence>
<name>A0ABQ6Z2Z5_9ENTE</name>
<evidence type="ECO:0000256" key="1">
    <source>
        <dbReference type="ARBA" id="ARBA00004429"/>
    </source>
</evidence>
<dbReference type="PANTHER" id="PTHR37819">
    <property type="entry name" value="PROTEIN PSIE"/>
    <property type="match status" value="1"/>
</dbReference>
<proteinExistence type="inferred from homology"/>
<accession>A0ABQ6Z2Z5</accession>
<keyword evidence="10" id="KW-1185">Reference proteome</keyword>
<comment type="subcellular location">
    <subcellularLocation>
        <location evidence="1">Cell inner membrane</location>
        <topology evidence="1">Multi-pass membrane protein</topology>
    </subcellularLocation>
</comment>
<evidence type="ECO:0000313" key="9">
    <source>
        <dbReference type="EMBL" id="KAF1305775.1"/>
    </source>
</evidence>
<feature type="transmembrane region" description="Helical" evidence="8">
    <location>
        <begin position="12"/>
        <end position="30"/>
    </location>
</feature>
<dbReference type="EMBL" id="MAEL01000010">
    <property type="protein sequence ID" value="KAF1305775.1"/>
    <property type="molecule type" value="Genomic_DNA"/>
</dbReference>
<keyword evidence="4" id="KW-1003">Cell membrane</keyword>
<dbReference type="Pfam" id="PF06146">
    <property type="entry name" value="PsiE"/>
    <property type="match status" value="1"/>
</dbReference>
<feature type="transmembrane region" description="Helical" evidence="8">
    <location>
        <begin position="107"/>
        <end position="124"/>
    </location>
</feature>
<evidence type="ECO:0000256" key="3">
    <source>
        <dbReference type="ARBA" id="ARBA00021903"/>
    </source>
</evidence>
<evidence type="ECO:0000256" key="4">
    <source>
        <dbReference type="ARBA" id="ARBA00022475"/>
    </source>
</evidence>
<evidence type="ECO:0000256" key="8">
    <source>
        <dbReference type="SAM" id="Phobius"/>
    </source>
</evidence>
<comment type="caution">
    <text evidence="9">The sequence shown here is derived from an EMBL/GenBank/DDBJ whole genome shotgun (WGS) entry which is preliminary data.</text>
</comment>
<feature type="transmembrane region" description="Helical" evidence="8">
    <location>
        <begin position="50"/>
        <end position="70"/>
    </location>
</feature>
<evidence type="ECO:0000256" key="2">
    <source>
        <dbReference type="ARBA" id="ARBA00005632"/>
    </source>
</evidence>
<dbReference type="PANTHER" id="PTHR37819:SF1">
    <property type="entry name" value="PROTEIN PSIE"/>
    <property type="match status" value="1"/>
</dbReference>
<dbReference type="InterPro" id="IPR009315">
    <property type="entry name" value="P_starv_induced_PsiE"/>
</dbReference>